<name>A0A2P5HGU2_DIAHE</name>
<dbReference type="Pfam" id="PF00083">
    <property type="entry name" value="Sugar_tr"/>
    <property type="match status" value="1"/>
</dbReference>
<evidence type="ECO:0000256" key="7">
    <source>
        <dbReference type="RuleBase" id="RU003346"/>
    </source>
</evidence>
<feature type="transmembrane region" description="Helical" evidence="8">
    <location>
        <begin position="398"/>
        <end position="419"/>
    </location>
</feature>
<evidence type="ECO:0000256" key="3">
    <source>
        <dbReference type="ARBA" id="ARBA00022448"/>
    </source>
</evidence>
<comment type="caution">
    <text evidence="10">The sequence shown here is derived from an EMBL/GenBank/DDBJ whole genome shotgun (WGS) entry which is preliminary data.</text>
</comment>
<feature type="transmembrane region" description="Helical" evidence="8">
    <location>
        <begin position="94"/>
        <end position="117"/>
    </location>
</feature>
<dbReference type="PRINTS" id="PR00171">
    <property type="entry name" value="SUGRTRNSPORT"/>
</dbReference>
<keyword evidence="4 8" id="KW-0812">Transmembrane</keyword>
<dbReference type="InterPro" id="IPR050360">
    <property type="entry name" value="MFS_Sugar_Transporters"/>
</dbReference>
<proteinExistence type="inferred from homology"/>
<feature type="transmembrane region" description="Helical" evidence="8">
    <location>
        <begin position="344"/>
        <end position="361"/>
    </location>
</feature>
<dbReference type="OrthoDB" id="6133115at2759"/>
<feature type="transmembrane region" description="Helical" evidence="8">
    <location>
        <begin position="215"/>
        <end position="232"/>
    </location>
</feature>
<dbReference type="NCBIfam" id="TIGR00879">
    <property type="entry name" value="SP"/>
    <property type="match status" value="1"/>
</dbReference>
<dbReference type="InterPro" id="IPR036259">
    <property type="entry name" value="MFS_trans_sf"/>
</dbReference>
<evidence type="ECO:0000256" key="1">
    <source>
        <dbReference type="ARBA" id="ARBA00004141"/>
    </source>
</evidence>
<evidence type="ECO:0000313" key="10">
    <source>
        <dbReference type="EMBL" id="POS69465.1"/>
    </source>
</evidence>
<evidence type="ECO:0000259" key="9">
    <source>
        <dbReference type="PROSITE" id="PS50850"/>
    </source>
</evidence>
<gene>
    <name evidence="10" type="ORF">DHEL01_v212142</name>
</gene>
<reference evidence="10" key="1">
    <citation type="submission" date="2017-09" db="EMBL/GenBank/DDBJ databases">
        <title>Polyketide synthases of a Diaporthe helianthi virulent isolate.</title>
        <authorList>
            <person name="Baroncelli R."/>
        </authorList>
    </citation>
    <scope>NUCLEOTIDE SEQUENCE [LARGE SCALE GENOMIC DNA]</scope>
    <source>
        <strain evidence="10">7/96</strain>
    </source>
</reference>
<dbReference type="EMBL" id="MAVT02002259">
    <property type="protein sequence ID" value="POS69465.1"/>
    <property type="molecule type" value="Genomic_DNA"/>
</dbReference>
<evidence type="ECO:0000313" key="11">
    <source>
        <dbReference type="Proteomes" id="UP000094444"/>
    </source>
</evidence>
<dbReference type="GO" id="GO:0016020">
    <property type="term" value="C:membrane"/>
    <property type="evidence" value="ECO:0007669"/>
    <property type="project" value="UniProtKB-SubCell"/>
</dbReference>
<dbReference type="PANTHER" id="PTHR48022:SF70">
    <property type="entry name" value="MONOSACCHARIDE TRANSPORTER, PUTATIVE (AFU_ORTHOLOGUE AFUA_5G14540)-RELATED"/>
    <property type="match status" value="1"/>
</dbReference>
<dbReference type="PANTHER" id="PTHR48022">
    <property type="entry name" value="PLASTIDIC GLUCOSE TRANSPORTER 4"/>
    <property type="match status" value="1"/>
</dbReference>
<evidence type="ECO:0000256" key="6">
    <source>
        <dbReference type="ARBA" id="ARBA00023136"/>
    </source>
</evidence>
<evidence type="ECO:0000256" key="4">
    <source>
        <dbReference type="ARBA" id="ARBA00022692"/>
    </source>
</evidence>
<sequence>MTEKSASGPLHLQHVDEALPALNCDVKGYNNAGNAASFSKQALETKYDPWTKSMFRLYGCLVVAYFCGCLNGYDGSLMGGLNAMKSYQDYFHTSTAGSQTGFIFALYNIGSIAAVPFTGPTNDYFGRRMGMFTSAILIIAGTCIQAPSTTLGMFMGGRFILGFGVSFASVSAPTYVSEISHPIWRGTHTGLYNCMCWTIFGCSNWDNPSSFRVPIWGQLFSAVVVAVGVWFLPESPRWLMARGKPDRAKAVLVRYHGEGSEDHPIVQLQMHEMGQSIRVDSSHKKWWDYRELANTHAARRRLLCVLGMACFGHLSGNSVTGYYLPVMVENAGITSQSTQLLLNGLNPVFCFVASLIGARLTDKIGRRPLLLSSIVLCSVSFGVITATSKLSVDNGNSIAANTTIVFIFLFGVIFSMGWTPLQSMYVVETLTTTTRAKGTAVGNLASAIFNTIIQYSSGPAFESIGYYFYLFFVFWDLVEWVCIFLLFPETKGRTLEEMDEVFSAPNPVAKSLETRCADTGLKTLRGDGNAAV</sequence>
<dbReference type="InParanoid" id="A0A2P5HGU2"/>
<dbReference type="FunFam" id="1.20.1250.20:FF:000217">
    <property type="entry name" value="MFS lactose permease, putative"/>
    <property type="match status" value="1"/>
</dbReference>
<comment type="subcellular location">
    <subcellularLocation>
        <location evidence="1">Membrane</location>
        <topology evidence="1">Multi-pass membrane protein</topology>
    </subcellularLocation>
</comment>
<dbReference type="PROSITE" id="PS50850">
    <property type="entry name" value="MFS"/>
    <property type="match status" value="1"/>
</dbReference>
<dbReference type="SUPFAM" id="SSF103473">
    <property type="entry name" value="MFS general substrate transporter"/>
    <property type="match status" value="1"/>
</dbReference>
<feature type="transmembrane region" description="Helical" evidence="8">
    <location>
        <begin position="55"/>
        <end position="73"/>
    </location>
</feature>
<feature type="domain" description="Major facilitator superfamily (MFS) profile" evidence="9">
    <location>
        <begin position="60"/>
        <end position="491"/>
    </location>
</feature>
<evidence type="ECO:0000256" key="5">
    <source>
        <dbReference type="ARBA" id="ARBA00022989"/>
    </source>
</evidence>
<dbReference type="Proteomes" id="UP000094444">
    <property type="component" value="Unassembled WGS sequence"/>
</dbReference>
<keyword evidence="5 8" id="KW-1133">Transmembrane helix</keyword>
<dbReference type="InterPro" id="IPR020846">
    <property type="entry name" value="MFS_dom"/>
</dbReference>
<dbReference type="InterPro" id="IPR005828">
    <property type="entry name" value="MFS_sugar_transport-like"/>
</dbReference>
<dbReference type="GO" id="GO:0005351">
    <property type="term" value="F:carbohydrate:proton symporter activity"/>
    <property type="evidence" value="ECO:0007669"/>
    <property type="project" value="TreeGrafter"/>
</dbReference>
<keyword evidence="6 8" id="KW-0472">Membrane</keyword>
<protein>
    <submittedName>
        <fullName evidence="10">Lactose permease</fullName>
    </submittedName>
</protein>
<accession>A0A2P5HGU2</accession>
<evidence type="ECO:0000256" key="8">
    <source>
        <dbReference type="SAM" id="Phobius"/>
    </source>
</evidence>
<keyword evidence="11" id="KW-1185">Reference proteome</keyword>
<dbReference type="InterPro" id="IPR003663">
    <property type="entry name" value="Sugar/inositol_transpt"/>
</dbReference>
<feature type="transmembrane region" description="Helical" evidence="8">
    <location>
        <begin position="464"/>
        <end position="487"/>
    </location>
</feature>
<comment type="similarity">
    <text evidence="2 7">Belongs to the major facilitator superfamily. Sugar transporter (TC 2.A.1.1) family.</text>
</comment>
<organism evidence="10 11">
    <name type="scientific">Diaporthe helianthi</name>
    <dbReference type="NCBI Taxonomy" id="158607"/>
    <lineage>
        <taxon>Eukaryota</taxon>
        <taxon>Fungi</taxon>
        <taxon>Dikarya</taxon>
        <taxon>Ascomycota</taxon>
        <taxon>Pezizomycotina</taxon>
        <taxon>Sordariomycetes</taxon>
        <taxon>Sordariomycetidae</taxon>
        <taxon>Diaporthales</taxon>
        <taxon>Diaporthaceae</taxon>
        <taxon>Diaporthe</taxon>
    </lineage>
</organism>
<feature type="transmembrane region" description="Helical" evidence="8">
    <location>
        <begin position="129"/>
        <end position="147"/>
    </location>
</feature>
<feature type="transmembrane region" description="Helical" evidence="8">
    <location>
        <begin position="302"/>
        <end position="324"/>
    </location>
</feature>
<keyword evidence="3 7" id="KW-0813">Transport</keyword>
<feature type="transmembrane region" description="Helical" evidence="8">
    <location>
        <begin position="368"/>
        <end position="386"/>
    </location>
</feature>
<dbReference type="Gene3D" id="1.20.1250.20">
    <property type="entry name" value="MFS general substrate transporter like domains"/>
    <property type="match status" value="1"/>
</dbReference>
<feature type="transmembrane region" description="Helical" evidence="8">
    <location>
        <begin position="440"/>
        <end position="458"/>
    </location>
</feature>
<evidence type="ECO:0000256" key="2">
    <source>
        <dbReference type="ARBA" id="ARBA00010992"/>
    </source>
</evidence>
<dbReference type="AlphaFoldDB" id="A0A2P5HGU2"/>